<dbReference type="Proteomes" id="UP000001031">
    <property type="component" value="Chromosome"/>
</dbReference>
<protein>
    <submittedName>
        <fullName evidence="1">Uncharacterized protein</fullName>
    </submittedName>
</protein>
<dbReference type="PaxDb" id="349741-Amuc_1112"/>
<organism evidence="1 2">
    <name type="scientific">Akkermansia muciniphila (strain ATCC BAA-835 / DSM 22959 / JCM 33894 / BCRC 81048 / CCUG 64013 / CIP 107961 / Muc)</name>
    <dbReference type="NCBI Taxonomy" id="349741"/>
    <lineage>
        <taxon>Bacteria</taxon>
        <taxon>Pseudomonadati</taxon>
        <taxon>Verrucomicrobiota</taxon>
        <taxon>Verrucomicrobiia</taxon>
        <taxon>Verrucomicrobiales</taxon>
        <taxon>Akkermansiaceae</taxon>
        <taxon>Akkermansia</taxon>
    </lineage>
</organism>
<name>B2UR53_AKKM8</name>
<dbReference type="HOGENOM" id="CLU_3246212_0_0_0"/>
<gene>
    <name evidence="1" type="ordered locus">Amuc_1112</name>
</gene>
<dbReference type="AlphaFoldDB" id="B2UR53"/>
<evidence type="ECO:0000313" key="2">
    <source>
        <dbReference type="Proteomes" id="UP000001031"/>
    </source>
</evidence>
<dbReference type="KEGG" id="amu:Amuc_1112"/>
<dbReference type="EMBL" id="CP001071">
    <property type="protein sequence ID" value="ACD04938.1"/>
    <property type="molecule type" value="Genomic_DNA"/>
</dbReference>
<proteinExistence type="predicted"/>
<evidence type="ECO:0000313" key="1">
    <source>
        <dbReference type="EMBL" id="ACD04938.1"/>
    </source>
</evidence>
<keyword evidence="2" id="KW-1185">Reference proteome</keyword>
<accession>B2UR53</accession>
<reference evidence="2" key="1">
    <citation type="journal article" date="2011" name="PLoS ONE">
        <title>The genome of Akkermansia muciniphila, a dedicated intestinal mucin degrader, and its use in exploring intestinal metagenomes.</title>
        <authorList>
            <person name="van Passel M.W."/>
            <person name="Kant R."/>
            <person name="Zoetendal E.G."/>
            <person name="Plugge C.M."/>
            <person name="Derrien M."/>
            <person name="Malfatti S.A."/>
            <person name="Chain P.S."/>
            <person name="Woyke T."/>
            <person name="Palva A."/>
            <person name="de Vos W.M."/>
            <person name="Smidt H."/>
        </authorList>
    </citation>
    <scope>NUCLEOTIDE SEQUENCE [LARGE SCALE GENOMIC DNA]</scope>
    <source>
        <strain evidence="2">ATCC BAA-835 / DSM 22959 / JCM 33894 / BCRC 81048 / CCUG 64013 / CIP 107961 / Muc</strain>
    </source>
</reference>
<sequence>MVKVVFPELVMERERPFRLVPFAGIMDNRVETGLSGTYISGK</sequence>